<dbReference type="EMBL" id="GG658170">
    <property type="protein sequence ID" value="EEO29882.1"/>
    <property type="molecule type" value="Genomic_DNA"/>
</dbReference>
<dbReference type="GO" id="GO:0071555">
    <property type="term" value="P:cell wall organization"/>
    <property type="evidence" value="ECO:0007669"/>
    <property type="project" value="InterPro"/>
</dbReference>
<dbReference type="InterPro" id="IPR008962">
    <property type="entry name" value="PapD-like_sf"/>
</dbReference>
<keyword evidence="1" id="KW-0812">Transmembrane</keyword>
<dbReference type="InterPro" id="IPR013783">
    <property type="entry name" value="Ig-like_fold"/>
</dbReference>
<dbReference type="SUPFAM" id="SSF49354">
    <property type="entry name" value="PapD-like"/>
    <property type="match status" value="1"/>
</dbReference>
<dbReference type="Proteomes" id="UP000005089">
    <property type="component" value="Unassembled WGS sequence"/>
</dbReference>
<evidence type="ECO:0000313" key="3">
    <source>
        <dbReference type="EMBL" id="EEO29882.1"/>
    </source>
</evidence>
<reference evidence="3 4" key="1">
    <citation type="submission" date="2009-02" db="EMBL/GenBank/DDBJ databases">
        <title>The Genome Sequence of Oxalobacter formigenes OXCC13.</title>
        <authorList>
            <consortium name="The Broad Institute Genome Sequencing Platform"/>
            <person name="Ward D."/>
            <person name="Young S.K."/>
            <person name="Kodira C.D."/>
            <person name="Zeng Q."/>
            <person name="Koehrsen M."/>
            <person name="Alvarado L."/>
            <person name="Berlin A."/>
            <person name="Borenstein D."/>
            <person name="Chen Z."/>
            <person name="Engels R."/>
            <person name="Freedman E."/>
            <person name="Gellesch M."/>
            <person name="Goldberg J."/>
            <person name="Griggs A."/>
            <person name="Gujja S."/>
            <person name="Heiman D."/>
            <person name="Hepburn T."/>
            <person name="Howarth C."/>
            <person name="Jen D."/>
            <person name="Larson L."/>
            <person name="Lewis B."/>
            <person name="Mehta T."/>
            <person name="Park D."/>
            <person name="Pearson M."/>
            <person name="Roberts A."/>
            <person name="Saif S."/>
            <person name="Shea T."/>
            <person name="Shenoy N."/>
            <person name="Sisk P."/>
            <person name="Stolte C."/>
            <person name="Sykes S."/>
            <person name="Walk T."/>
            <person name="White J."/>
            <person name="Yandava C."/>
            <person name="Allison M.J."/>
            <person name="Lander E."/>
            <person name="Nusbaum C."/>
            <person name="Galagan J."/>
            <person name="Birren B."/>
        </authorList>
    </citation>
    <scope>NUCLEOTIDE SEQUENCE [LARGE SCALE GENOMIC DNA]</scope>
    <source>
        <strain evidence="3 4">OXCC13</strain>
    </source>
</reference>
<dbReference type="Gene3D" id="2.60.40.10">
    <property type="entry name" value="Immunoglobulins"/>
    <property type="match status" value="2"/>
</dbReference>
<gene>
    <name evidence="3" type="ORF">OFBG_00910</name>
</gene>
<evidence type="ECO:0000313" key="4">
    <source>
        <dbReference type="Proteomes" id="UP000005089"/>
    </source>
</evidence>
<protein>
    <submittedName>
        <fullName evidence="3">Type 1 pili usher pathway chaperone CsuC family protein</fullName>
    </submittedName>
</protein>
<sequence length="266" mass="29233">MTDLDGKQNRVARLLMLVAAYFLTGLLPAAAAILIWPTNVFIDSKEKAAAMWLENRGNTLQTYQMRVYSWSHTGGKEELTEQNDIVGSPPIMQIEPGKRQLVRLIRTTPAPPGKELTYRVILDEIPSVEPEAQKVTNGVKFRMRYSIPVFVFGEGLSSQSMQGNGKTDADKAIVDNSLSWRIKNDQKQKTLEVSNKGPIHVHLRNLTFAKPDGMKTDPGGAAGYILPGKTMSWPVTAKMGSGSTLLGIINGKQLVRINAANVEEAD</sequence>
<dbReference type="InterPro" id="IPR016147">
    <property type="entry name" value="Pili_assmbl_chaperone_N"/>
</dbReference>
<keyword evidence="1" id="KW-0472">Membrane</keyword>
<dbReference type="AlphaFoldDB" id="C3X9K6"/>
<keyword evidence="4" id="KW-1185">Reference proteome</keyword>
<dbReference type="HOGENOM" id="CLU_076533_0_1_4"/>
<dbReference type="Pfam" id="PF00345">
    <property type="entry name" value="PapD_N"/>
    <property type="match status" value="1"/>
</dbReference>
<dbReference type="STRING" id="847.BRW83_1244"/>
<dbReference type="PANTHER" id="PTHR30251:SF4">
    <property type="entry name" value="SLR1668 PROTEIN"/>
    <property type="match status" value="1"/>
</dbReference>
<dbReference type="eggNOG" id="COG3121">
    <property type="taxonomic scope" value="Bacteria"/>
</dbReference>
<feature type="domain" description="Pili assembly chaperone N-terminal" evidence="2">
    <location>
        <begin position="35"/>
        <end position="151"/>
    </location>
</feature>
<dbReference type="InterPro" id="IPR050643">
    <property type="entry name" value="Periplasmic_pilus_chap"/>
</dbReference>
<feature type="transmembrane region" description="Helical" evidence="1">
    <location>
        <begin position="12"/>
        <end position="36"/>
    </location>
</feature>
<name>C3X9K6_OXAFO</name>
<dbReference type="PANTHER" id="PTHR30251">
    <property type="entry name" value="PILUS ASSEMBLY CHAPERONE"/>
    <property type="match status" value="1"/>
</dbReference>
<accession>C3X9K6</accession>
<dbReference type="GO" id="GO:0030288">
    <property type="term" value="C:outer membrane-bounded periplasmic space"/>
    <property type="evidence" value="ECO:0007669"/>
    <property type="project" value="InterPro"/>
</dbReference>
<proteinExistence type="predicted"/>
<organism evidence="3 4">
    <name type="scientific">Oxalobacter formigenes OXCC13</name>
    <dbReference type="NCBI Taxonomy" id="556269"/>
    <lineage>
        <taxon>Bacteria</taxon>
        <taxon>Pseudomonadati</taxon>
        <taxon>Pseudomonadota</taxon>
        <taxon>Betaproteobacteria</taxon>
        <taxon>Burkholderiales</taxon>
        <taxon>Oxalobacteraceae</taxon>
        <taxon>Oxalobacter</taxon>
    </lineage>
</organism>
<evidence type="ECO:0000256" key="1">
    <source>
        <dbReference type="SAM" id="Phobius"/>
    </source>
</evidence>
<keyword evidence="1" id="KW-1133">Transmembrane helix</keyword>
<evidence type="ECO:0000259" key="2">
    <source>
        <dbReference type="Pfam" id="PF00345"/>
    </source>
</evidence>